<evidence type="ECO:0000256" key="8">
    <source>
        <dbReference type="SAM" id="Phobius"/>
    </source>
</evidence>
<organism evidence="10 11">
    <name type="scientific">Thraustotheca clavata</name>
    <dbReference type="NCBI Taxonomy" id="74557"/>
    <lineage>
        <taxon>Eukaryota</taxon>
        <taxon>Sar</taxon>
        <taxon>Stramenopiles</taxon>
        <taxon>Oomycota</taxon>
        <taxon>Saprolegniomycetes</taxon>
        <taxon>Saprolegniales</taxon>
        <taxon>Achlyaceae</taxon>
        <taxon>Thraustotheca</taxon>
    </lineage>
</organism>
<dbReference type="Proteomes" id="UP000243217">
    <property type="component" value="Unassembled WGS sequence"/>
</dbReference>
<dbReference type="GO" id="GO:0005524">
    <property type="term" value="F:ATP binding"/>
    <property type="evidence" value="ECO:0007669"/>
    <property type="project" value="UniProtKB-KW"/>
</dbReference>
<evidence type="ECO:0000259" key="9">
    <source>
        <dbReference type="PROSITE" id="PS50893"/>
    </source>
</evidence>
<keyword evidence="7 8" id="KW-0472">Membrane</keyword>
<evidence type="ECO:0000256" key="7">
    <source>
        <dbReference type="ARBA" id="ARBA00023136"/>
    </source>
</evidence>
<evidence type="ECO:0000256" key="4">
    <source>
        <dbReference type="ARBA" id="ARBA00022741"/>
    </source>
</evidence>
<dbReference type="InterPro" id="IPR017871">
    <property type="entry name" value="ABC_transporter-like_CS"/>
</dbReference>
<keyword evidence="6 8" id="KW-1133">Transmembrane helix</keyword>
<dbReference type="STRING" id="74557.A0A1V9ZF74"/>
<keyword evidence="5 10" id="KW-0067">ATP-binding</keyword>
<evidence type="ECO:0000256" key="3">
    <source>
        <dbReference type="ARBA" id="ARBA00022692"/>
    </source>
</evidence>
<accession>A0A1V9ZF74</accession>
<feature type="transmembrane region" description="Helical" evidence="8">
    <location>
        <begin position="499"/>
        <end position="519"/>
    </location>
</feature>
<name>A0A1V9ZF74_9STRA</name>
<feature type="transmembrane region" description="Helical" evidence="8">
    <location>
        <begin position="354"/>
        <end position="373"/>
    </location>
</feature>
<dbReference type="GO" id="GO:0016020">
    <property type="term" value="C:membrane"/>
    <property type="evidence" value="ECO:0007669"/>
    <property type="project" value="UniProtKB-SubCell"/>
</dbReference>
<dbReference type="GO" id="GO:0016887">
    <property type="term" value="F:ATP hydrolysis activity"/>
    <property type="evidence" value="ECO:0007669"/>
    <property type="project" value="InterPro"/>
</dbReference>
<evidence type="ECO:0000256" key="5">
    <source>
        <dbReference type="ARBA" id="ARBA00022840"/>
    </source>
</evidence>
<feature type="transmembrane region" description="Helical" evidence="8">
    <location>
        <begin position="587"/>
        <end position="608"/>
    </location>
</feature>
<evidence type="ECO:0000256" key="6">
    <source>
        <dbReference type="ARBA" id="ARBA00022989"/>
    </source>
</evidence>
<dbReference type="CDD" id="cd03213">
    <property type="entry name" value="ABCG_EPDR"/>
    <property type="match status" value="1"/>
</dbReference>
<dbReference type="EMBL" id="JNBS01001958">
    <property type="protein sequence ID" value="OQR96646.1"/>
    <property type="molecule type" value="Genomic_DNA"/>
</dbReference>
<keyword evidence="4" id="KW-0547">Nucleotide-binding</keyword>
<dbReference type="Pfam" id="PF00005">
    <property type="entry name" value="ABC_tran"/>
    <property type="match status" value="1"/>
</dbReference>
<sequence>MTTHFIEIPSPRPEAVVDDIPKLTLEWHIQDRTVTFKNPATKEKESKAILSDVHGIAAPGQFVAIMGPSGAGKSSLLDILSGRVKDFNGSVLVNGQKWDRRMTQCTCYVIQDDLFYHTLTVKEHLLYQADLRMAPSTTLAQREARVHAVMEQLGLLKCQDSFIGNASNRGISGGERKRLSLATELLTNPSILFVDEPTSGLDSFMAESVVHELQKLANEGRTVIATIHQPSSQIFAMFDMLYLLTNGRTIYYGKANQTVDYFKAKGLNCPSYMNPSDYFMREIIIADPSSTEKVGHLLDAWKNQEALQSEVSTEKLSDIVPMTDGANLHIGLMMQLKVLCQRNIRRLLRDKMAFRARFGQSIVIALLAGLIYLRLDMSQSAIQSYLGALFFITLNQGMLAANSEFVLIPLELPIMLREYEAGLYGSTMWYIAKNISELLVQFFFPMVFLLPLYYLIGFGRFSNDSTDLFFTFYLILSLVTSASVGIGYMVSCAVRRADLAPMIGIVTLMPFVLFGGLLVNTDDTPVYFIWLEYLSPIKYGYRALNRAFWTTIPSIPCAAGQRCAAVNGLQVLENASLNEHSLLYDSLLLIAINIGFRFLGLIALLFTVHKKK</sequence>
<comment type="subcellular location">
    <subcellularLocation>
        <location evidence="1">Membrane</location>
        <topology evidence="1">Multi-pass membrane protein</topology>
    </subcellularLocation>
</comment>
<evidence type="ECO:0000256" key="1">
    <source>
        <dbReference type="ARBA" id="ARBA00004141"/>
    </source>
</evidence>
<keyword evidence="11" id="KW-1185">Reference proteome</keyword>
<evidence type="ECO:0000256" key="2">
    <source>
        <dbReference type="ARBA" id="ARBA00022448"/>
    </source>
</evidence>
<dbReference type="InterPro" id="IPR003593">
    <property type="entry name" value="AAA+_ATPase"/>
</dbReference>
<gene>
    <name evidence="10" type="ORF">THRCLA_07218</name>
</gene>
<dbReference type="Pfam" id="PF19055">
    <property type="entry name" value="ABC2_membrane_7"/>
    <property type="match status" value="1"/>
</dbReference>
<feature type="domain" description="ABC transporter" evidence="9">
    <location>
        <begin position="29"/>
        <end position="271"/>
    </location>
</feature>
<dbReference type="Gene3D" id="3.40.50.300">
    <property type="entry name" value="P-loop containing nucleotide triphosphate hydrolases"/>
    <property type="match status" value="1"/>
</dbReference>
<feature type="transmembrane region" description="Helical" evidence="8">
    <location>
        <begin position="468"/>
        <end position="490"/>
    </location>
</feature>
<dbReference type="Pfam" id="PF01061">
    <property type="entry name" value="ABC2_membrane"/>
    <property type="match status" value="1"/>
</dbReference>
<dbReference type="SUPFAM" id="SSF52540">
    <property type="entry name" value="P-loop containing nucleoside triphosphate hydrolases"/>
    <property type="match status" value="1"/>
</dbReference>
<evidence type="ECO:0000313" key="11">
    <source>
        <dbReference type="Proteomes" id="UP000243217"/>
    </source>
</evidence>
<dbReference type="PROSITE" id="PS00211">
    <property type="entry name" value="ABC_TRANSPORTER_1"/>
    <property type="match status" value="1"/>
</dbReference>
<comment type="caution">
    <text evidence="10">The sequence shown here is derived from an EMBL/GenBank/DDBJ whole genome shotgun (WGS) entry which is preliminary data.</text>
</comment>
<dbReference type="GO" id="GO:0140359">
    <property type="term" value="F:ABC-type transporter activity"/>
    <property type="evidence" value="ECO:0007669"/>
    <property type="project" value="InterPro"/>
</dbReference>
<reference evidence="10 11" key="1">
    <citation type="journal article" date="2014" name="Genome Biol. Evol.">
        <title>The secreted proteins of Achlya hypogyna and Thraustotheca clavata identify the ancestral oomycete secretome and reveal gene acquisitions by horizontal gene transfer.</title>
        <authorList>
            <person name="Misner I."/>
            <person name="Blouin N."/>
            <person name="Leonard G."/>
            <person name="Richards T.A."/>
            <person name="Lane C.E."/>
        </authorList>
    </citation>
    <scope>NUCLEOTIDE SEQUENCE [LARGE SCALE GENOMIC DNA]</scope>
    <source>
        <strain evidence="10 11">ATCC 34112</strain>
    </source>
</reference>
<feature type="transmembrane region" description="Helical" evidence="8">
    <location>
        <begin position="438"/>
        <end position="456"/>
    </location>
</feature>
<dbReference type="PANTHER" id="PTHR48041">
    <property type="entry name" value="ABC TRANSPORTER G FAMILY MEMBER 28"/>
    <property type="match status" value="1"/>
</dbReference>
<dbReference type="InterPro" id="IPR013525">
    <property type="entry name" value="ABC2_TM"/>
</dbReference>
<dbReference type="InterPro" id="IPR027417">
    <property type="entry name" value="P-loop_NTPase"/>
</dbReference>
<dbReference type="InterPro" id="IPR043926">
    <property type="entry name" value="ABCG_dom"/>
</dbReference>
<dbReference type="PANTHER" id="PTHR48041:SF139">
    <property type="entry name" value="PROTEIN SCARLET"/>
    <property type="match status" value="1"/>
</dbReference>
<dbReference type="InterPro" id="IPR003439">
    <property type="entry name" value="ABC_transporter-like_ATP-bd"/>
</dbReference>
<keyword evidence="2" id="KW-0813">Transport</keyword>
<dbReference type="SMART" id="SM00382">
    <property type="entry name" value="AAA"/>
    <property type="match status" value="1"/>
</dbReference>
<evidence type="ECO:0000313" key="10">
    <source>
        <dbReference type="EMBL" id="OQR96646.1"/>
    </source>
</evidence>
<protein>
    <submittedName>
        <fullName evidence="10">ATP-binding Cassette (ABC) Superfamily</fullName>
    </submittedName>
</protein>
<dbReference type="OrthoDB" id="66620at2759"/>
<dbReference type="InterPro" id="IPR050352">
    <property type="entry name" value="ABCG_transporters"/>
</dbReference>
<dbReference type="AlphaFoldDB" id="A0A1V9ZF74"/>
<dbReference type="PROSITE" id="PS50893">
    <property type="entry name" value="ABC_TRANSPORTER_2"/>
    <property type="match status" value="1"/>
</dbReference>
<keyword evidence="3 8" id="KW-0812">Transmembrane</keyword>
<proteinExistence type="predicted"/>